<proteinExistence type="predicted"/>
<dbReference type="AlphaFoldDB" id="A0A932GN88"/>
<reference evidence="1" key="1">
    <citation type="submission" date="2020-07" db="EMBL/GenBank/DDBJ databases">
        <title>Huge and variable diversity of episymbiotic CPR bacteria and DPANN archaea in groundwater ecosystems.</title>
        <authorList>
            <person name="He C.Y."/>
            <person name="Keren R."/>
            <person name="Whittaker M."/>
            <person name="Farag I.F."/>
            <person name="Doudna J."/>
            <person name="Cate J.H.D."/>
            <person name="Banfield J.F."/>
        </authorList>
    </citation>
    <scope>NUCLEOTIDE SEQUENCE</scope>
    <source>
        <strain evidence="1">NC_groundwater_717_Ag_S-0.2um_59_8</strain>
    </source>
</reference>
<sequence>MGALLSLRCRQDDPFDIYGTMSRSFCRWIATGIRKEAFNAFGQCNELFLGQRTGAGLTVRFPRGE</sequence>
<name>A0A932GN88_UNCTE</name>
<dbReference type="Proteomes" id="UP000741360">
    <property type="component" value="Unassembled WGS sequence"/>
</dbReference>
<dbReference type="EMBL" id="JACPSX010000050">
    <property type="protein sequence ID" value="MBI3014044.1"/>
    <property type="molecule type" value="Genomic_DNA"/>
</dbReference>
<organism evidence="1 2">
    <name type="scientific">Tectimicrobiota bacterium</name>
    <dbReference type="NCBI Taxonomy" id="2528274"/>
    <lineage>
        <taxon>Bacteria</taxon>
        <taxon>Pseudomonadati</taxon>
        <taxon>Nitrospinota/Tectimicrobiota group</taxon>
        <taxon>Candidatus Tectimicrobiota</taxon>
    </lineage>
</organism>
<accession>A0A932GN88</accession>
<evidence type="ECO:0000313" key="1">
    <source>
        <dbReference type="EMBL" id="MBI3014044.1"/>
    </source>
</evidence>
<protein>
    <submittedName>
        <fullName evidence="1">Uncharacterized protein</fullName>
    </submittedName>
</protein>
<comment type="caution">
    <text evidence="1">The sequence shown here is derived from an EMBL/GenBank/DDBJ whole genome shotgun (WGS) entry which is preliminary data.</text>
</comment>
<gene>
    <name evidence="1" type="ORF">HYY65_03030</name>
</gene>
<evidence type="ECO:0000313" key="2">
    <source>
        <dbReference type="Proteomes" id="UP000741360"/>
    </source>
</evidence>